<gene>
    <name evidence="2" type="ORF">E6K76_08865</name>
</gene>
<dbReference type="EMBL" id="VBOW01000042">
    <property type="protein sequence ID" value="TMQ58012.1"/>
    <property type="molecule type" value="Genomic_DNA"/>
</dbReference>
<feature type="chain" id="PRO_5022211761" evidence="1">
    <location>
        <begin position="27"/>
        <end position="227"/>
    </location>
</feature>
<protein>
    <submittedName>
        <fullName evidence="2">Uncharacterized protein</fullName>
    </submittedName>
</protein>
<organism evidence="2 3">
    <name type="scientific">Eiseniibacteriota bacterium</name>
    <dbReference type="NCBI Taxonomy" id="2212470"/>
    <lineage>
        <taxon>Bacteria</taxon>
        <taxon>Candidatus Eiseniibacteriota</taxon>
    </lineage>
</organism>
<keyword evidence="1" id="KW-0732">Signal</keyword>
<evidence type="ECO:0000313" key="3">
    <source>
        <dbReference type="Proteomes" id="UP000316852"/>
    </source>
</evidence>
<accession>A0A538T302</accession>
<comment type="caution">
    <text evidence="2">The sequence shown here is derived from an EMBL/GenBank/DDBJ whole genome shotgun (WGS) entry which is preliminary data.</text>
</comment>
<proteinExistence type="predicted"/>
<dbReference type="Gene3D" id="2.40.160.20">
    <property type="match status" value="1"/>
</dbReference>
<dbReference type="InterPro" id="IPR011250">
    <property type="entry name" value="OMP/PagP_B-barrel"/>
</dbReference>
<evidence type="ECO:0000256" key="1">
    <source>
        <dbReference type="SAM" id="SignalP"/>
    </source>
</evidence>
<name>A0A538T302_UNCEI</name>
<sequence length="227" mass="24710">MRTVRAWKQGLLCVTLIAGFPLTANAAGKVQVYGVRMTPTGQDASRFSRPSWGGGVAVIAPLRQVHNLFAGTLGFDVVNMLSQTTGFQDEQTGLRVEQQTNQNYYRIYLGGRIGPHGRGLVRPHVGTNIALVVYNISTDVVVPDDANRENEIRQNLRSRTETGFGWDLTLGTDFNIHNTVALEGGVRFLKTFGVPQQLGAGSMRVEPAYFQIYLGLGLGFGAAKRVG</sequence>
<dbReference type="AlphaFoldDB" id="A0A538T302"/>
<evidence type="ECO:0000313" key="2">
    <source>
        <dbReference type="EMBL" id="TMQ58012.1"/>
    </source>
</evidence>
<dbReference type="Proteomes" id="UP000316852">
    <property type="component" value="Unassembled WGS sequence"/>
</dbReference>
<feature type="signal peptide" evidence="1">
    <location>
        <begin position="1"/>
        <end position="26"/>
    </location>
</feature>
<dbReference type="SUPFAM" id="SSF56925">
    <property type="entry name" value="OMPA-like"/>
    <property type="match status" value="1"/>
</dbReference>
<reference evidence="2 3" key="1">
    <citation type="journal article" date="2019" name="Nat. Microbiol.">
        <title>Mediterranean grassland soil C-N compound turnover is dependent on rainfall and depth, and is mediated by genomically divergent microorganisms.</title>
        <authorList>
            <person name="Diamond S."/>
            <person name="Andeer P.F."/>
            <person name="Li Z."/>
            <person name="Crits-Christoph A."/>
            <person name="Burstein D."/>
            <person name="Anantharaman K."/>
            <person name="Lane K.R."/>
            <person name="Thomas B.C."/>
            <person name="Pan C."/>
            <person name="Northen T.R."/>
            <person name="Banfield J.F."/>
        </authorList>
    </citation>
    <scope>NUCLEOTIDE SEQUENCE [LARGE SCALE GENOMIC DNA]</scope>
    <source>
        <strain evidence="2">WS_6</strain>
    </source>
</reference>